<evidence type="ECO:0000256" key="4">
    <source>
        <dbReference type="ARBA" id="ARBA00022475"/>
    </source>
</evidence>
<dbReference type="PANTHER" id="PTHR32063:SF11">
    <property type="entry name" value="CATION OR DRUG EFFLUX SYSTEM PROTEIN"/>
    <property type="match status" value="1"/>
</dbReference>
<feature type="domain" description="SSD" evidence="11">
    <location>
        <begin position="365"/>
        <end position="498"/>
    </location>
</feature>
<feature type="transmembrane region" description="Helical" evidence="9">
    <location>
        <begin position="899"/>
        <end position="920"/>
    </location>
</feature>
<proteinExistence type="inferred from homology"/>
<dbReference type="NCBIfam" id="NF000282">
    <property type="entry name" value="RND_permease_1"/>
    <property type="match status" value="1"/>
</dbReference>
<feature type="transmembrane region" description="Helical" evidence="9">
    <location>
        <begin position="12"/>
        <end position="32"/>
    </location>
</feature>
<feature type="region of interest" description="Disordered" evidence="10">
    <location>
        <begin position="1039"/>
        <end position="1060"/>
    </location>
</feature>
<evidence type="ECO:0000313" key="12">
    <source>
        <dbReference type="EMBL" id="TCP33492.1"/>
    </source>
</evidence>
<dbReference type="SUPFAM" id="SSF82693">
    <property type="entry name" value="Multidrug efflux transporter AcrB pore domain, PN1, PN2, PC1 and PC2 subdomains"/>
    <property type="match status" value="4"/>
</dbReference>
<feature type="transmembrane region" description="Helical" evidence="9">
    <location>
        <begin position="932"/>
        <end position="953"/>
    </location>
</feature>
<dbReference type="InterPro" id="IPR000731">
    <property type="entry name" value="SSD"/>
</dbReference>
<dbReference type="RefSeq" id="WP_132708770.1">
    <property type="nucleotide sequence ID" value="NZ_JACIGF010000007.1"/>
</dbReference>
<dbReference type="PRINTS" id="PR00702">
    <property type="entry name" value="ACRIFLAVINRP"/>
</dbReference>
<evidence type="ECO:0000256" key="8">
    <source>
        <dbReference type="ARBA" id="ARBA00023136"/>
    </source>
</evidence>
<dbReference type="EMBL" id="SLXO01000007">
    <property type="protein sequence ID" value="TCP33492.1"/>
    <property type="molecule type" value="Genomic_DNA"/>
</dbReference>
<evidence type="ECO:0000256" key="3">
    <source>
        <dbReference type="ARBA" id="ARBA00022448"/>
    </source>
</evidence>
<protein>
    <recommendedName>
        <fullName evidence="9">Efflux pump membrane transporter</fullName>
    </recommendedName>
</protein>
<organism evidence="12 13">
    <name type="scientific">Rhodothalassium salexigens DSM 2132</name>
    <dbReference type="NCBI Taxonomy" id="1188247"/>
    <lineage>
        <taxon>Bacteria</taxon>
        <taxon>Pseudomonadati</taxon>
        <taxon>Pseudomonadota</taxon>
        <taxon>Alphaproteobacteria</taxon>
        <taxon>Rhodothalassiales</taxon>
        <taxon>Rhodothalassiaceae</taxon>
        <taxon>Rhodothalassium</taxon>
    </lineage>
</organism>
<comment type="similarity">
    <text evidence="2 9">Belongs to the resistance-nodulation-cell division (RND) (TC 2.A.6) family.</text>
</comment>
<evidence type="ECO:0000256" key="1">
    <source>
        <dbReference type="ARBA" id="ARBA00004429"/>
    </source>
</evidence>
<gene>
    <name evidence="12" type="ORF">EV659_107102</name>
</gene>
<dbReference type="Gene3D" id="3.30.70.1440">
    <property type="entry name" value="Multidrug efflux transporter AcrB pore domain"/>
    <property type="match status" value="1"/>
</dbReference>
<dbReference type="GO" id="GO:0015562">
    <property type="term" value="F:efflux transmembrane transporter activity"/>
    <property type="evidence" value="ECO:0007669"/>
    <property type="project" value="InterPro"/>
</dbReference>
<comment type="caution">
    <text evidence="12">The sequence shown here is derived from an EMBL/GenBank/DDBJ whole genome shotgun (WGS) entry which is preliminary data.</text>
</comment>
<sequence length="1060" mass="114185">MKLTHIFVDRPIFATVVSLVVTILGGISLLNLPVAQYPDVVPPTIQVQATYPGADAETVAKTVATPIEQEVNGVEGMLYMSSQSTASGNMTLTITFELGTDLDEAQVLVQNRVSVAEPRLPEEVRRLGVTTRKNSPDLMMVIHLLSPDESLDQLYIANYAALQLRDPLARIDGVGDLRIYGGSEYSMRVWLDPDRLASVGLTGLDVVNTLRQQNVQVASGTLNDEPLPQPESAFELSVRTKGRLVEPEEFANIVIKSDPDGRVVRLGDVGRVELAAQDYVTRSYMDGKPAVALPIFQRPGTNALATADRIKAQMAEFSKAFPEGLEYRIIYNPTDFVQQSVDAVVKTIFEAGLLVVLVIVLFLQRWNAAIIPILAIPVSLIGTFAMMQAFGFSLNNLTLFGLVLAIGIVVDDAIVVVENVERNLREGLAPKEAAHKTMDEVGTALVAMSLALVAVFVPTAFIEGISGQFYRQFALTISVATLLSLLVSLTLSPALCGLLLKGRSHAETSNGPLGRVFGFFNRGFDRTAERYSRGVAWVLRRGAIMGVLYLALLGVTAFEYNRVPGGFIPQQDQGYFIISAQLPPGATMERTDAVVQEITQRALPVGGVQNVMGFAGLNGATFTLASNAATVFVPLKPFSERLDEGRDFHTILTDLRRAVAGITDAQVVVIPPPPVRGIGNAGGFKMMVQDRRGRGLDTLSQSVQQLAGAANQAPETTQVFSFFETRTPQLYVDVDRTRAEILQVPVSDVFSTLEVYVGSAFVNDFNFLGRTYRVTAQADWPHRLDPDDLARLRTRNADGEMVPLGSVATFRDVTGPSRVPRYNLYPSAALQGDTVAGFSSGEALARMEQLADEVLPPGVGYEWTDLAFQQKQTGNTAALAFVLAVVFAFLVLSAQYESWLLPLAVIMIVPMSIFGAMVGIDLLGLDNNLLTQIGLVVLVGLASKNAILIVEFARQRELEGADRFQAAVDAARVRLRPILMTAGAFILGVLPLVVAEGAGAEMRRAIGTAVFSGMLGVTLFGLVFTPLFYVACRKLARDSGPQPGAGSSDGRAAAASGADA</sequence>
<evidence type="ECO:0000256" key="10">
    <source>
        <dbReference type="SAM" id="MobiDB-lite"/>
    </source>
</evidence>
<feature type="transmembrane region" description="Helical" evidence="9">
    <location>
        <begin position="473"/>
        <end position="500"/>
    </location>
</feature>
<evidence type="ECO:0000256" key="9">
    <source>
        <dbReference type="RuleBase" id="RU364070"/>
    </source>
</evidence>
<feature type="transmembrane region" description="Helical" evidence="9">
    <location>
        <begin position="874"/>
        <end position="892"/>
    </location>
</feature>
<feature type="transmembrane region" description="Helical" evidence="9">
    <location>
        <begin position="441"/>
        <end position="461"/>
    </location>
</feature>
<dbReference type="AlphaFoldDB" id="A0A4R2PE41"/>
<dbReference type="Gene3D" id="3.30.70.1320">
    <property type="entry name" value="Multidrug efflux transporter AcrB pore domain like"/>
    <property type="match status" value="1"/>
</dbReference>
<dbReference type="GO" id="GO:0042910">
    <property type="term" value="F:xenobiotic transmembrane transporter activity"/>
    <property type="evidence" value="ECO:0007669"/>
    <property type="project" value="TreeGrafter"/>
</dbReference>
<reference evidence="12 13" key="1">
    <citation type="submission" date="2019-03" db="EMBL/GenBank/DDBJ databases">
        <title>Genomic Encyclopedia of Type Strains, Phase IV (KMG-IV): sequencing the most valuable type-strain genomes for metagenomic binning, comparative biology and taxonomic classification.</title>
        <authorList>
            <person name="Goeker M."/>
        </authorList>
    </citation>
    <scope>NUCLEOTIDE SEQUENCE [LARGE SCALE GENOMIC DNA]</scope>
    <source>
        <strain evidence="12 13">DSM 2132</strain>
    </source>
</reference>
<keyword evidence="8 9" id="KW-0472">Membrane</keyword>
<dbReference type="FunFam" id="3.30.70.1430:FF:000001">
    <property type="entry name" value="Efflux pump membrane transporter"/>
    <property type="match status" value="1"/>
</dbReference>
<evidence type="ECO:0000256" key="7">
    <source>
        <dbReference type="ARBA" id="ARBA00022989"/>
    </source>
</evidence>
<dbReference type="Pfam" id="PF00873">
    <property type="entry name" value="ACR_tran"/>
    <property type="match status" value="1"/>
</dbReference>
<dbReference type="Gene3D" id="1.20.1640.10">
    <property type="entry name" value="Multidrug efflux transporter AcrB transmembrane domain"/>
    <property type="match status" value="2"/>
</dbReference>
<dbReference type="GO" id="GO:0009636">
    <property type="term" value="P:response to toxic substance"/>
    <property type="evidence" value="ECO:0007669"/>
    <property type="project" value="UniProtKB-ARBA"/>
</dbReference>
<feature type="compositionally biased region" description="Low complexity" evidence="10">
    <location>
        <begin position="1044"/>
        <end position="1060"/>
    </location>
</feature>
<dbReference type="PROSITE" id="PS50156">
    <property type="entry name" value="SSD"/>
    <property type="match status" value="1"/>
</dbReference>
<keyword evidence="7 9" id="KW-1133">Transmembrane helix</keyword>
<keyword evidence="4" id="KW-1003">Cell membrane</keyword>
<feature type="transmembrane region" description="Helical" evidence="9">
    <location>
        <begin position="370"/>
        <end position="391"/>
    </location>
</feature>
<keyword evidence="5 9" id="KW-0997">Cell inner membrane</keyword>
<dbReference type="FunCoup" id="A0A4R2PE41">
    <property type="interactions" value="482"/>
</dbReference>
<keyword evidence="13" id="KW-1185">Reference proteome</keyword>
<comment type="subcellular location">
    <subcellularLocation>
        <location evidence="1 9">Cell inner membrane</location>
        <topology evidence="1 9">Multi-pass membrane protein</topology>
    </subcellularLocation>
</comment>
<dbReference type="Proteomes" id="UP000295399">
    <property type="component" value="Unassembled WGS sequence"/>
</dbReference>
<keyword evidence="3 9" id="KW-0813">Transport</keyword>
<feature type="transmembrane region" description="Helical" evidence="9">
    <location>
        <begin position="343"/>
        <end position="363"/>
    </location>
</feature>
<evidence type="ECO:0000259" key="11">
    <source>
        <dbReference type="PROSITE" id="PS50156"/>
    </source>
</evidence>
<evidence type="ECO:0000256" key="5">
    <source>
        <dbReference type="ARBA" id="ARBA00022519"/>
    </source>
</evidence>
<dbReference type="OrthoDB" id="9807350at2"/>
<dbReference type="Gene3D" id="3.30.70.1430">
    <property type="entry name" value="Multidrug efflux transporter AcrB pore domain"/>
    <property type="match status" value="2"/>
</dbReference>
<evidence type="ECO:0000256" key="2">
    <source>
        <dbReference type="ARBA" id="ARBA00010942"/>
    </source>
</evidence>
<evidence type="ECO:0000313" key="13">
    <source>
        <dbReference type="Proteomes" id="UP000295399"/>
    </source>
</evidence>
<dbReference type="InterPro" id="IPR001036">
    <property type="entry name" value="Acrflvin-R"/>
</dbReference>
<dbReference type="FunFam" id="1.20.1640.10:FF:000001">
    <property type="entry name" value="Efflux pump membrane transporter"/>
    <property type="match status" value="1"/>
</dbReference>
<accession>A0A4R2PE41</accession>
<dbReference type="InterPro" id="IPR004764">
    <property type="entry name" value="MdtF-like"/>
</dbReference>
<dbReference type="InterPro" id="IPR027463">
    <property type="entry name" value="AcrB_DN_DC_subdom"/>
</dbReference>
<feature type="transmembrane region" description="Helical" evidence="9">
    <location>
        <begin position="973"/>
        <end position="994"/>
    </location>
</feature>
<dbReference type="PANTHER" id="PTHR32063">
    <property type="match status" value="1"/>
</dbReference>
<dbReference type="GO" id="GO:0005886">
    <property type="term" value="C:plasma membrane"/>
    <property type="evidence" value="ECO:0007669"/>
    <property type="project" value="UniProtKB-SubCell"/>
</dbReference>
<dbReference type="SUPFAM" id="SSF82866">
    <property type="entry name" value="Multidrug efflux transporter AcrB transmembrane domain"/>
    <property type="match status" value="2"/>
</dbReference>
<dbReference type="SUPFAM" id="SSF82714">
    <property type="entry name" value="Multidrug efflux transporter AcrB TolC docking domain, DN and DC subdomains"/>
    <property type="match status" value="2"/>
</dbReference>
<feature type="transmembrane region" description="Helical" evidence="9">
    <location>
        <begin position="397"/>
        <end position="420"/>
    </location>
</feature>
<feature type="transmembrane region" description="Helical" evidence="9">
    <location>
        <begin position="538"/>
        <end position="558"/>
    </location>
</feature>
<dbReference type="Gene3D" id="3.30.2090.10">
    <property type="entry name" value="Multidrug efflux transporter AcrB TolC docking domain, DN and DC subdomains"/>
    <property type="match status" value="2"/>
</dbReference>
<name>A0A4R2PE41_RHOSA</name>
<dbReference type="NCBIfam" id="TIGR00915">
    <property type="entry name" value="2A0602"/>
    <property type="match status" value="1"/>
</dbReference>
<feature type="transmembrane region" description="Helical" evidence="9">
    <location>
        <begin position="1006"/>
        <end position="1030"/>
    </location>
</feature>
<keyword evidence="6 9" id="KW-0812">Transmembrane</keyword>
<evidence type="ECO:0000256" key="6">
    <source>
        <dbReference type="ARBA" id="ARBA00022692"/>
    </source>
</evidence>
<dbReference type="InParanoid" id="A0A4R2PE41"/>